<name>A0A0F9D0I1_9ZZZZ</name>
<organism evidence="1">
    <name type="scientific">marine sediment metagenome</name>
    <dbReference type="NCBI Taxonomy" id="412755"/>
    <lineage>
        <taxon>unclassified sequences</taxon>
        <taxon>metagenomes</taxon>
        <taxon>ecological metagenomes</taxon>
    </lineage>
</organism>
<feature type="non-terminal residue" evidence="1">
    <location>
        <position position="1"/>
    </location>
</feature>
<evidence type="ECO:0000313" key="1">
    <source>
        <dbReference type="EMBL" id="KKL55188.1"/>
    </source>
</evidence>
<reference evidence="1" key="1">
    <citation type="journal article" date="2015" name="Nature">
        <title>Complex archaea that bridge the gap between prokaryotes and eukaryotes.</title>
        <authorList>
            <person name="Spang A."/>
            <person name="Saw J.H."/>
            <person name="Jorgensen S.L."/>
            <person name="Zaremba-Niedzwiedzka K."/>
            <person name="Martijn J."/>
            <person name="Lind A.E."/>
            <person name="van Eijk R."/>
            <person name="Schleper C."/>
            <person name="Guy L."/>
            <person name="Ettema T.J."/>
        </authorList>
    </citation>
    <scope>NUCLEOTIDE SEQUENCE</scope>
</reference>
<proteinExistence type="predicted"/>
<dbReference type="AlphaFoldDB" id="A0A0F9D0I1"/>
<comment type="caution">
    <text evidence="1">The sequence shown here is derived from an EMBL/GenBank/DDBJ whole genome shotgun (WGS) entry which is preliminary data.</text>
</comment>
<protein>
    <submittedName>
        <fullName evidence="1">Uncharacterized protein</fullName>
    </submittedName>
</protein>
<dbReference type="EMBL" id="LAZR01030928">
    <property type="protein sequence ID" value="KKL55188.1"/>
    <property type="molecule type" value="Genomic_DNA"/>
</dbReference>
<accession>A0A0F9D0I1</accession>
<gene>
    <name evidence="1" type="ORF">LCGC14_2257900</name>
</gene>
<sequence length="177" mass="18985">KLFILIIVLAMVAGISFALEIGGSTEASGIGNGEEQIIFVDQEIDVDIDALHFDLDGSIEYPLPAKELLWDYEIGAAYTVSVFTFGGTIAGEKELELDVVTAYVDIAVDNVGVDVDFEFSADATKDVFQGVDISAFFNPGPFELRVGYLLTENGAPDVNAPGLLDKGGIYGKVKFTY</sequence>